<dbReference type="InterPro" id="IPR036938">
    <property type="entry name" value="PAP2/HPO_sf"/>
</dbReference>
<dbReference type="SUPFAM" id="SSF48317">
    <property type="entry name" value="Acid phosphatase/Vanadium-dependent haloperoxidase"/>
    <property type="match status" value="1"/>
</dbReference>
<dbReference type="EMBL" id="SPNC01000027">
    <property type="protein sequence ID" value="TFH96169.1"/>
    <property type="molecule type" value="Genomic_DNA"/>
</dbReference>
<evidence type="ECO:0000313" key="3">
    <source>
        <dbReference type="Proteomes" id="UP000297225"/>
    </source>
</evidence>
<proteinExistence type="predicted"/>
<evidence type="ECO:0000259" key="1">
    <source>
        <dbReference type="SMART" id="SM00014"/>
    </source>
</evidence>
<organism evidence="2 3">
    <name type="scientific">Porphyromonas levii</name>
    <dbReference type="NCBI Taxonomy" id="28114"/>
    <lineage>
        <taxon>Bacteria</taxon>
        <taxon>Pseudomonadati</taxon>
        <taxon>Bacteroidota</taxon>
        <taxon>Bacteroidia</taxon>
        <taxon>Bacteroidales</taxon>
        <taxon>Porphyromonadaceae</taxon>
        <taxon>Porphyromonas</taxon>
    </lineage>
</organism>
<dbReference type="RefSeq" id="WP_018358898.1">
    <property type="nucleotide sequence ID" value="NZ_CP197400.1"/>
</dbReference>
<dbReference type="Gene3D" id="1.20.144.10">
    <property type="entry name" value="Phosphatidic acid phosphatase type 2/haloperoxidase"/>
    <property type="match status" value="1"/>
</dbReference>
<dbReference type="OrthoDB" id="9789113at2"/>
<dbReference type="AlphaFoldDB" id="A0A4Y8WQV6"/>
<feature type="domain" description="Phosphatidic acid phosphatase type 2/haloperoxidase" evidence="1">
    <location>
        <begin position="61"/>
        <end position="176"/>
    </location>
</feature>
<reference evidence="2 3" key="1">
    <citation type="submission" date="2019-03" db="EMBL/GenBank/DDBJ databases">
        <title>Porphyromonas levii Isolated from the Uterus of Dairy Cows.</title>
        <authorList>
            <person name="Francis A.M."/>
        </authorList>
    </citation>
    <scope>NUCLEOTIDE SEQUENCE [LARGE SCALE GENOMIC DNA]</scope>
    <source>
        <strain evidence="2 3">AF5678</strain>
    </source>
</reference>
<dbReference type="InterPro" id="IPR000326">
    <property type="entry name" value="PAP2/HPO"/>
</dbReference>
<dbReference type="Pfam" id="PF01569">
    <property type="entry name" value="PAP2"/>
    <property type="match status" value="1"/>
</dbReference>
<dbReference type="GeneID" id="66797236"/>
<sequence>MVESLVGIEKDLFLFLNGLHTTYLDSVMFIISDRWPWIIFTLLFLTLMSAGQKRSEVLLFILGIGMVIFLADGTSSGIIKEIFQRLRPTHHPITKDLVQTVLGHRGGGYGFVSGHSANFFAFALFSSLVIRHRLYTIAAFVTAATIAYSRIYLGMHFVTDVIPGLLLGLLCGWLSYWLYQQARVTFLHIDKRESTRSYLRTPEHRRLVALFMVVFYILIWVTAPFFFRFYS</sequence>
<gene>
    <name evidence="2" type="ORF">E4P47_02845</name>
</gene>
<dbReference type="Proteomes" id="UP000297225">
    <property type="component" value="Unassembled WGS sequence"/>
</dbReference>
<protein>
    <submittedName>
        <fullName evidence="2">Phosphatase PAP2 family protein</fullName>
    </submittedName>
</protein>
<dbReference type="PANTHER" id="PTHR14969:SF13">
    <property type="entry name" value="AT30094P"/>
    <property type="match status" value="1"/>
</dbReference>
<dbReference type="SMART" id="SM00014">
    <property type="entry name" value="acidPPc"/>
    <property type="match status" value="1"/>
</dbReference>
<comment type="caution">
    <text evidence="2">The sequence shown here is derived from an EMBL/GenBank/DDBJ whole genome shotgun (WGS) entry which is preliminary data.</text>
</comment>
<name>A0A4Y8WQV6_9PORP</name>
<accession>A0A4Y8WQV6</accession>
<dbReference type="STRING" id="1122973.GCA_000379925_01672"/>
<keyword evidence="3" id="KW-1185">Reference proteome</keyword>
<dbReference type="PANTHER" id="PTHR14969">
    <property type="entry name" value="SPHINGOSINE-1-PHOSPHATE PHOSPHOHYDROLASE"/>
    <property type="match status" value="1"/>
</dbReference>
<evidence type="ECO:0000313" key="2">
    <source>
        <dbReference type="EMBL" id="TFH96169.1"/>
    </source>
</evidence>